<keyword evidence="14 20" id="KW-0472">Membrane</keyword>
<evidence type="ECO:0000256" key="13">
    <source>
        <dbReference type="ARBA" id="ARBA00022989"/>
    </source>
</evidence>
<comment type="pathway">
    <text evidence="3">Protein modification; protein glycosylation.</text>
</comment>
<evidence type="ECO:0000256" key="11">
    <source>
        <dbReference type="ARBA" id="ARBA00022741"/>
    </source>
</evidence>
<dbReference type="GO" id="GO:0030145">
    <property type="term" value="F:manganese ion binding"/>
    <property type="evidence" value="ECO:0007669"/>
    <property type="project" value="UniProtKB-ARBA"/>
</dbReference>
<dbReference type="UniPathway" id="UPA00378"/>
<dbReference type="Gene3D" id="3.90.550.50">
    <property type="match status" value="1"/>
</dbReference>
<evidence type="ECO:0000256" key="16">
    <source>
        <dbReference type="ARBA" id="ARBA00023180"/>
    </source>
</evidence>
<keyword evidence="7 22" id="KW-0328">Glycosyltransferase</keyword>
<dbReference type="AlphaFoldDB" id="A0A210QY22"/>
<dbReference type="PANTHER" id="PTHR23033">
    <property type="entry name" value="BETA1,3-GALACTOSYLTRANSFERASE"/>
    <property type="match status" value="1"/>
</dbReference>
<comment type="cofactor">
    <cofactor evidence="1">
        <name>Mn(2+)</name>
        <dbReference type="ChEBI" id="CHEBI:29035"/>
    </cofactor>
</comment>
<evidence type="ECO:0000256" key="20">
    <source>
        <dbReference type="SAM" id="Phobius"/>
    </source>
</evidence>
<keyword evidence="11" id="KW-0547">Nucleotide-binding</keyword>
<comment type="subunit">
    <text evidence="5">Homodimer; disulfide-linked.</text>
</comment>
<feature type="domain" description="Fringe-like glycosyltransferase" evidence="21">
    <location>
        <begin position="95"/>
        <end position="264"/>
    </location>
</feature>
<keyword evidence="16" id="KW-0325">Glycoprotein</keyword>
<keyword evidence="10" id="KW-0479">Metal-binding</keyword>
<evidence type="ECO:0000313" key="22">
    <source>
        <dbReference type="EMBL" id="OWF53630.1"/>
    </source>
</evidence>
<gene>
    <name evidence="22" type="ORF">KP79_PYT05269</name>
</gene>
<dbReference type="EMBL" id="NEDP02001298">
    <property type="protein sequence ID" value="OWF53630.1"/>
    <property type="molecule type" value="Genomic_DNA"/>
</dbReference>
<evidence type="ECO:0000256" key="3">
    <source>
        <dbReference type="ARBA" id="ARBA00004922"/>
    </source>
</evidence>
<evidence type="ECO:0000256" key="4">
    <source>
        <dbReference type="ARBA" id="ARBA00006462"/>
    </source>
</evidence>
<keyword evidence="23" id="KW-1185">Reference proteome</keyword>
<dbReference type="OrthoDB" id="414175at2759"/>
<dbReference type="GO" id="GO:0016020">
    <property type="term" value="C:membrane"/>
    <property type="evidence" value="ECO:0007669"/>
    <property type="project" value="UniProtKB-SubCell"/>
</dbReference>
<dbReference type="Pfam" id="PF02434">
    <property type="entry name" value="Fringe"/>
    <property type="match status" value="1"/>
</dbReference>
<comment type="function">
    <text evidence="19">Glycosyltransferase that generates the core 1 O-glycan Gal-beta1-3GalNAc-alpha1-Ser/Thr (T antigen), which is a precursor for many extended O-glycans in glycoproteins.</text>
</comment>
<evidence type="ECO:0000256" key="8">
    <source>
        <dbReference type="ARBA" id="ARBA00022679"/>
    </source>
</evidence>
<dbReference type="PANTHER" id="PTHR23033:SF14">
    <property type="entry name" value="GLYCOPROTEIN-N-ACETYLGALACTOSAMINE 3-BETA-GALACTOSYLTRANSFERASE 1-RELATED"/>
    <property type="match status" value="1"/>
</dbReference>
<evidence type="ECO:0000256" key="17">
    <source>
        <dbReference type="ARBA" id="ARBA00023211"/>
    </source>
</evidence>
<organism evidence="22 23">
    <name type="scientific">Mizuhopecten yessoensis</name>
    <name type="common">Japanese scallop</name>
    <name type="synonym">Patinopecten yessoensis</name>
    <dbReference type="NCBI Taxonomy" id="6573"/>
    <lineage>
        <taxon>Eukaryota</taxon>
        <taxon>Metazoa</taxon>
        <taxon>Spiralia</taxon>
        <taxon>Lophotrochozoa</taxon>
        <taxon>Mollusca</taxon>
        <taxon>Bivalvia</taxon>
        <taxon>Autobranchia</taxon>
        <taxon>Pteriomorphia</taxon>
        <taxon>Pectinida</taxon>
        <taxon>Pectinoidea</taxon>
        <taxon>Pectinidae</taxon>
        <taxon>Mizuhopecten</taxon>
    </lineage>
</organism>
<keyword evidence="13 20" id="KW-1133">Transmembrane helix</keyword>
<sequence>MSECNIQSTPSRHFVYLKTMQSWYQGKHRGVTAFLLCCCFAIFIVFILSDQTNIDVILPMALKASKPTMFVYRKDSPLREDNGTIAKTLEKNVRILCWIMTCPQNHESKARHVMNTWAKRCNKVIYISSKHNTTFPAVGLNVSEGRKHLTTKTMTAFKYIYKNHINDADWFLKADDDTYVVVENLRHLLSSYSPKDPVFLGQRFQRHVKQGYYSGGAGYVLSKESVRRLVKDGIETGNCSDTGQWEDVDVGKCMETLGIKLGNSTDSKGRSRFHCFAPENHLLGRFPNGHKGWEPDVRSGSETISEYAVSFHHVRPDNMYVYEFFLYRLRPFGIHFKHITE</sequence>
<keyword evidence="8 22" id="KW-0808">Transferase</keyword>
<evidence type="ECO:0000313" key="23">
    <source>
        <dbReference type="Proteomes" id="UP000242188"/>
    </source>
</evidence>
<evidence type="ECO:0000256" key="19">
    <source>
        <dbReference type="ARBA" id="ARBA00059245"/>
    </source>
</evidence>
<dbReference type="InterPro" id="IPR003378">
    <property type="entry name" value="Fringe-like_glycosylTrfase"/>
</dbReference>
<evidence type="ECO:0000256" key="2">
    <source>
        <dbReference type="ARBA" id="ARBA00004606"/>
    </source>
</evidence>
<keyword evidence="15" id="KW-1015">Disulfide bond</keyword>
<evidence type="ECO:0000256" key="5">
    <source>
        <dbReference type="ARBA" id="ARBA00011748"/>
    </source>
</evidence>
<keyword evidence="17" id="KW-0464">Manganese</keyword>
<comment type="similarity">
    <text evidence="4">Belongs to the glycosyltransferase 31 family. Beta3-Gal-T subfamily.</text>
</comment>
<evidence type="ECO:0000256" key="9">
    <source>
        <dbReference type="ARBA" id="ARBA00022692"/>
    </source>
</evidence>
<keyword evidence="12" id="KW-0735">Signal-anchor</keyword>
<dbReference type="FunFam" id="3.90.550.50:FF:000017">
    <property type="entry name" value="Glycoprotein-N-acetylgalactosamine 3-beta-galactosyltransferase 1"/>
    <property type="match status" value="1"/>
</dbReference>
<reference evidence="22 23" key="1">
    <citation type="journal article" date="2017" name="Nat. Ecol. Evol.">
        <title>Scallop genome provides insights into evolution of bilaterian karyotype and development.</title>
        <authorList>
            <person name="Wang S."/>
            <person name="Zhang J."/>
            <person name="Jiao W."/>
            <person name="Li J."/>
            <person name="Xun X."/>
            <person name="Sun Y."/>
            <person name="Guo X."/>
            <person name="Huan P."/>
            <person name="Dong B."/>
            <person name="Zhang L."/>
            <person name="Hu X."/>
            <person name="Sun X."/>
            <person name="Wang J."/>
            <person name="Zhao C."/>
            <person name="Wang Y."/>
            <person name="Wang D."/>
            <person name="Huang X."/>
            <person name="Wang R."/>
            <person name="Lv J."/>
            <person name="Li Y."/>
            <person name="Zhang Z."/>
            <person name="Liu B."/>
            <person name="Lu W."/>
            <person name="Hui Y."/>
            <person name="Liang J."/>
            <person name="Zhou Z."/>
            <person name="Hou R."/>
            <person name="Li X."/>
            <person name="Liu Y."/>
            <person name="Li H."/>
            <person name="Ning X."/>
            <person name="Lin Y."/>
            <person name="Zhao L."/>
            <person name="Xing Q."/>
            <person name="Dou J."/>
            <person name="Li Y."/>
            <person name="Mao J."/>
            <person name="Guo H."/>
            <person name="Dou H."/>
            <person name="Li T."/>
            <person name="Mu C."/>
            <person name="Jiang W."/>
            <person name="Fu Q."/>
            <person name="Fu X."/>
            <person name="Miao Y."/>
            <person name="Liu J."/>
            <person name="Yu Q."/>
            <person name="Li R."/>
            <person name="Liao H."/>
            <person name="Li X."/>
            <person name="Kong Y."/>
            <person name="Jiang Z."/>
            <person name="Chourrout D."/>
            <person name="Li R."/>
            <person name="Bao Z."/>
        </authorList>
    </citation>
    <scope>NUCLEOTIDE SEQUENCE [LARGE SCALE GENOMIC DNA]</scope>
    <source>
        <strain evidence="22 23">PY_sf001</strain>
    </source>
</reference>
<dbReference type="STRING" id="6573.A0A210QY22"/>
<dbReference type="EC" id="2.4.1.122" evidence="6"/>
<comment type="subcellular location">
    <subcellularLocation>
        <location evidence="2">Membrane</location>
        <topology evidence="2">Single-pass type II membrane protein</topology>
    </subcellularLocation>
</comment>
<dbReference type="GO" id="GO:0000166">
    <property type="term" value="F:nucleotide binding"/>
    <property type="evidence" value="ECO:0007669"/>
    <property type="project" value="UniProtKB-KW"/>
</dbReference>
<proteinExistence type="inferred from homology"/>
<evidence type="ECO:0000256" key="15">
    <source>
        <dbReference type="ARBA" id="ARBA00023157"/>
    </source>
</evidence>
<evidence type="ECO:0000256" key="14">
    <source>
        <dbReference type="ARBA" id="ARBA00023136"/>
    </source>
</evidence>
<name>A0A210QY22_MIZYE</name>
<evidence type="ECO:0000256" key="6">
    <source>
        <dbReference type="ARBA" id="ARBA00012557"/>
    </source>
</evidence>
<evidence type="ECO:0000256" key="12">
    <source>
        <dbReference type="ARBA" id="ARBA00022968"/>
    </source>
</evidence>
<evidence type="ECO:0000259" key="21">
    <source>
        <dbReference type="Pfam" id="PF02434"/>
    </source>
</evidence>
<evidence type="ECO:0000256" key="1">
    <source>
        <dbReference type="ARBA" id="ARBA00001936"/>
    </source>
</evidence>
<evidence type="ECO:0000256" key="7">
    <source>
        <dbReference type="ARBA" id="ARBA00022676"/>
    </source>
</evidence>
<comment type="caution">
    <text evidence="22">The sequence shown here is derived from an EMBL/GenBank/DDBJ whole genome shotgun (WGS) entry which is preliminary data.</text>
</comment>
<keyword evidence="9 20" id="KW-0812">Transmembrane</keyword>
<evidence type="ECO:0000256" key="10">
    <source>
        <dbReference type="ARBA" id="ARBA00022723"/>
    </source>
</evidence>
<dbReference type="InterPro" id="IPR026050">
    <property type="entry name" value="C1GALT1/C1GALT1_chp1"/>
</dbReference>
<dbReference type="GO" id="GO:0016263">
    <property type="term" value="F:glycoprotein-N-acetylgalactosamine 3-beta-galactosyltransferase activity"/>
    <property type="evidence" value="ECO:0007669"/>
    <property type="project" value="UniProtKB-EC"/>
</dbReference>
<evidence type="ECO:0000256" key="18">
    <source>
        <dbReference type="ARBA" id="ARBA00040898"/>
    </source>
</evidence>
<feature type="transmembrane region" description="Helical" evidence="20">
    <location>
        <begin position="30"/>
        <end position="49"/>
    </location>
</feature>
<dbReference type="Proteomes" id="UP000242188">
    <property type="component" value="Unassembled WGS sequence"/>
</dbReference>
<accession>A0A210QY22</accession>
<protein>
    <recommendedName>
        <fullName evidence="18">Glycoprotein-N-acetylgalactosamine 3-beta-galactosyltransferase 1</fullName>
        <ecNumber evidence="6">2.4.1.122</ecNumber>
    </recommendedName>
</protein>